<evidence type="ECO:0008006" key="3">
    <source>
        <dbReference type="Google" id="ProtNLM"/>
    </source>
</evidence>
<sequence>MHASWLNQVEIYFSIVQRKILTPNDFPDLAALKQRLTAFQDRYNATHRPFTWRYTAADLHEHLTRLDTNDTSQTHAA</sequence>
<evidence type="ECO:0000313" key="2">
    <source>
        <dbReference type="Proteomes" id="UP000465305"/>
    </source>
</evidence>
<comment type="caution">
    <text evidence="1">The sequence shown here is derived from an EMBL/GenBank/DDBJ whole genome shotgun (WGS) entry which is preliminary data.</text>
</comment>
<dbReference type="EMBL" id="BLKY01000001">
    <property type="protein sequence ID" value="GFG85563.1"/>
    <property type="molecule type" value="Genomic_DNA"/>
</dbReference>
<organism evidence="1 2">
    <name type="scientific">Mycolicibacter algericus</name>
    <name type="common">Mycobacterium algericum</name>
    <dbReference type="NCBI Taxonomy" id="1288388"/>
    <lineage>
        <taxon>Bacteria</taxon>
        <taxon>Bacillati</taxon>
        <taxon>Actinomycetota</taxon>
        <taxon>Actinomycetes</taxon>
        <taxon>Mycobacteriales</taxon>
        <taxon>Mycobacteriaceae</taxon>
        <taxon>Mycolicibacter</taxon>
    </lineage>
</organism>
<dbReference type="Proteomes" id="UP000465305">
    <property type="component" value="Unassembled WGS sequence"/>
</dbReference>
<name>A0A7I9YAN1_MYCAL</name>
<proteinExistence type="predicted"/>
<evidence type="ECO:0000313" key="1">
    <source>
        <dbReference type="EMBL" id="GFG85563.1"/>
    </source>
</evidence>
<dbReference type="AlphaFoldDB" id="A0A7I9YAN1"/>
<dbReference type="RefSeq" id="WP_083040772.1">
    <property type="nucleotide sequence ID" value="NZ_BLKY01000001.1"/>
</dbReference>
<protein>
    <recommendedName>
        <fullName evidence="3">Transposase</fullName>
    </recommendedName>
</protein>
<gene>
    <name evidence="1" type="ORF">MALGJ_22390</name>
</gene>
<reference evidence="1 2" key="1">
    <citation type="journal article" date="2019" name="Emerg. Microbes Infect.">
        <title>Comprehensive subspecies identification of 175 nontuberculous mycobacteria species based on 7547 genomic profiles.</title>
        <authorList>
            <person name="Matsumoto Y."/>
            <person name="Kinjo T."/>
            <person name="Motooka D."/>
            <person name="Nabeya D."/>
            <person name="Jung N."/>
            <person name="Uechi K."/>
            <person name="Horii T."/>
            <person name="Iida T."/>
            <person name="Fujita J."/>
            <person name="Nakamura S."/>
        </authorList>
    </citation>
    <scope>NUCLEOTIDE SEQUENCE [LARGE SCALE GENOMIC DNA]</scope>
    <source>
        <strain evidence="1 2">JCM 30723</strain>
    </source>
</reference>
<accession>A0A7I9YAN1</accession>